<dbReference type="OrthoDB" id="9807853at2"/>
<accession>A0A2K9LKP8</accession>
<dbReference type="Gene3D" id="1.10.3290.10">
    <property type="entry name" value="Fido-like domain"/>
    <property type="match status" value="1"/>
</dbReference>
<dbReference type="GO" id="GO:0005524">
    <property type="term" value="F:ATP binding"/>
    <property type="evidence" value="ECO:0007669"/>
    <property type="project" value="UniProtKB-KW"/>
</dbReference>
<dbReference type="PANTHER" id="PTHR13504:SF33">
    <property type="entry name" value="FIC FAMILY PROTEIN"/>
    <property type="match status" value="1"/>
</dbReference>
<keyword evidence="5" id="KW-1185">Reference proteome</keyword>
<dbReference type="RefSeq" id="WP_101894310.1">
    <property type="nucleotide sequence ID" value="NZ_CP022684.1"/>
</dbReference>
<protein>
    <submittedName>
        <fullName evidence="4">Cell filamentation protein Fic</fullName>
    </submittedName>
</protein>
<proteinExistence type="predicted"/>
<evidence type="ECO:0000256" key="2">
    <source>
        <dbReference type="PIRSR" id="PIRSR640198-2"/>
    </source>
</evidence>
<dbReference type="InterPro" id="IPR025230">
    <property type="entry name" value="DUF4172"/>
</dbReference>
<dbReference type="InterPro" id="IPR040198">
    <property type="entry name" value="Fido_containing"/>
</dbReference>
<dbReference type="Pfam" id="PF13776">
    <property type="entry name" value="DUF4172"/>
    <property type="match status" value="1"/>
</dbReference>
<name>A0A2K9LKP8_9GAMM</name>
<evidence type="ECO:0000256" key="1">
    <source>
        <dbReference type="PIRSR" id="PIRSR640198-1"/>
    </source>
</evidence>
<keyword evidence="2" id="KW-0067">ATP-binding</keyword>
<dbReference type="EMBL" id="CP022684">
    <property type="protein sequence ID" value="AUM12929.1"/>
    <property type="molecule type" value="Genomic_DNA"/>
</dbReference>
<feature type="binding site" evidence="2">
    <location>
        <begin position="224"/>
        <end position="231"/>
    </location>
    <ligand>
        <name>ATP</name>
        <dbReference type="ChEBI" id="CHEBI:30616"/>
    </ligand>
</feature>
<dbReference type="Gene3D" id="1.10.10.10">
    <property type="entry name" value="Winged helix-like DNA-binding domain superfamily/Winged helix DNA-binding domain"/>
    <property type="match status" value="1"/>
</dbReference>
<organism evidence="4 5">
    <name type="scientific">Ketobacter alkanivorans</name>
    <dbReference type="NCBI Taxonomy" id="1917421"/>
    <lineage>
        <taxon>Bacteria</taxon>
        <taxon>Pseudomonadati</taxon>
        <taxon>Pseudomonadota</taxon>
        <taxon>Gammaproteobacteria</taxon>
        <taxon>Pseudomonadales</taxon>
        <taxon>Ketobacteraceae</taxon>
        <taxon>Ketobacter</taxon>
    </lineage>
</organism>
<dbReference type="KEGG" id="kak:Kalk_11065"/>
<dbReference type="Pfam" id="PF02661">
    <property type="entry name" value="Fic"/>
    <property type="match status" value="1"/>
</dbReference>
<dbReference type="Proteomes" id="UP000235116">
    <property type="component" value="Chromosome"/>
</dbReference>
<feature type="active site" evidence="1">
    <location>
        <position position="220"/>
    </location>
</feature>
<dbReference type="SUPFAM" id="SSF140931">
    <property type="entry name" value="Fic-like"/>
    <property type="match status" value="1"/>
</dbReference>
<evidence type="ECO:0000259" key="3">
    <source>
        <dbReference type="PROSITE" id="PS51459"/>
    </source>
</evidence>
<feature type="binding site" evidence="2">
    <location>
        <begin position="262"/>
        <end position="263"/>
    </location>
    <ligand>
        <name>ATP</name>
        <dbReference type="ChEBI" id="CHEBI:30616"/>
    </ligand>
</feature>
<dbReference type="InterPro" id="IPR036388">
    <property type="entry name" value="WH-like_DNA-bd_sf"/>
</dbReference>
<feature type="domain" description="Fido" evidence="3">
    <location>
        <begin position="124"/>
        <end position="299"/>
    </location>
</feature>
<dbReference type="InterPro" id="IPR036597">
    <property type="entry name" value="Fido-like_dom_sf"/>
</dbReference>
<dbReference type="PROSITE" id="PS51459">
    <property type="entry name" value="FIDO"/>
    <property type="match status" value="1"/>
</dbReference>
<reference evidence="5" key="1">
    <citation type="submission" date="2017-08" db="EMBL/GenBank/DDBJ databases">
        <title>Direct submision.</title>
        <authorList>
            <person name="Kim S.-J."/>
            <person name="Rhee S.-K."/>
        </authorList>
    </citation>
    <scope>NUCLEOTIDE SEQUENCE [LARGE SCALE GENOMIC DNA]</scope>
    <source>
        <strain evidence="5">GI5</strain>
    </source>
</reference>
<evidence type="ECO:0000313" key="4">
    <source>
        <dbReference type="EMBL" id="AUM12929.1"/>
    </source>
</evidence>
<keyword evidence="2" id="KW-0547">Nucleotide-binding</keyword>
<evidence type="ECO:0000313" key="5">
    <source>
        <dbReference type="Proteomes" id="UP000235116"/>
    </source>
</evidence>
<dbReference type="PANTHER" id="PTHR13504">
    <property type="entry name" value="FIDO DOMAIN-CONTAINING PROTEIN DDB_G0283145"/>
    <property type="match status" value="1"/>
</dbReference>
<sequence>MPHYIWQHPQWHQGIAPPFTWQKESLRHALENVRLEQGRLLGRAELLPEATQAPAQLDALVQTALRTSEIEGEILNVASVRSSVVRHLGLEHAGFVNSKANGTPQTECLVKLLIEATSQPDQALSLDTLCQWQAALFPESPTVPEAYALTQLKIGELRSQATMQVISGRLDKPTVHFEAPPRSGLEQQVQRFIHWFNHPPGDLDSILRAGIAHLWLITLHPFDDGNGRVTRAVTDRALAQVEHNSIRFYSLSAAIMARRKEYYQQLEQAQKLGYPDSNPDTNSDTNSIDITPWLSWFLSVLIDAIQQGQHRFQRVIDKTRFWQQHAQTVLSERQIKVLNRLLDGQGEEFNEGINARKYMSLAKVSKATATRELADLLAKQCIRKLPGGGRSTRYAIASNKYS</sequence>
<dbReference type="AlphaFoldDB" id="A0A2K9LKP8"/>
<gene>
    <name evidence="4" type="ORF">Kalk_11065</name>
</gene>
<dbReference type="InterPro" id="IPR003812">
    <property type="entry name" value="Fido"/>
</dbReference>